<dbReference type="AlphaFoldDB" id="A0A024FWT0"/>
<dbReference type="InParanoid" id="A0A024FWT0"/>
<name>A0A024FWT0_9STRA</name>
<reference evidence="1 2" key="1">
    <citation type="submission" date="2012-05" db="EMBL/GenBank/DDBJ databases">
        <title>Recombination and specialization in a pathogen metapopulation.</title>
        <authorList>
            <person name="Gardiner A."/>
            <person name="Kemen E."/>
            <person name="Schultz-Larsen T."/>
            <person name="MacLean D."/>
            <person name="Van Oosterhout C."/>
            <person name="Jones J.D.G."/>
        </authorList>
    </citation>
    <scope>NUCLEOTIDE SEQUENCE [LARGE SCALE GENOMIC DNA]</scope>
    <source>
        <strain evidence="1 2">Ac Nc2</strain>
    </source>
</reference>
<dbReference type="Proteomes" id="UP000053237">
    <property type="component" value="Unassembled WGS sequence"/>
</dbReference>
<evidence type="ECO:0000313" key="2">
    <source>
        <dbReference type="Proteomes" id="UP000053237"/>
    </source>
</evidence>
<keyword evidence="2" id="KW-1185">Reference proteome</keyword>
<dbReference type="EMBL" id="CAIX01001421">
    <property type="protein sequence ID" value="CCI11638.1"/>
    <property type="molecule type" value="Genomic_DNA"/>
</dbReference>
<protein>
    <submittedName>
        <fullName evidence="1">Uncharacterized protein</fullName>
    </submittedName>
</protein>
<evidence type="ECO:0000313" key="1">
    <source>
        <dbReference type="EMBL" id="CCI11638.1"/>
    </source>
</evidence>
<sequence length="300" mass="33986">MIKYKLEAAWKIIVEKLGRLPKLRSGGPPSLKKRGQSFVILQDNWMGSETNDCDDNDGLNEKTGGNLIQTCDLSEKEERNSKGFWKREDEDTRLGLMVGASNSFTMTFSKLLATALILINTQQAFPAELTQPAPSIAPNFFAGVFDTSKCEKFVNATSLFYKHCASNGDFTPQPSNDCIGSLQTTIEAIAKKTLLSLDWGEHLNVVIPPNILTIERVSSILREYSGDQTWANQMDIQAYVTFYYDQMVQDIPEKWRSIEKYPENSRKKEDIEFPHYLNVFGIYVTHRCIQHNSVPQGPKK</sequence>
<accession>A0A024FWT0</accession>
<organism evidence="1 2">
    <name type="scientific">Albugo candida</name>
    <dbReference type="NCBI Taxonomy" id="65357"/>
    <lineage>
        <taxon>Eukaryota</taxon>
        <taxon>Sar</taxon>
        <taxon>Stramenopiles</taxon>
        <taxon>Oomycota</taxon>
        <taxon>Peronosporomycetes</taxon>
        <taxon>Albuginales</taxon>
        <taxon>Albuginaceae</taxon>
        <taxon>Albugo</taxon>
    </lineage>
</organism>
<proteinExistence type="predicted"/>
<comment type="caution">
    <text evidence="1">The sequence shown here is derived from an EMBL/GenBank/DDBJ whole genome shotgun (WGS) entry which is preliminary data.</text>
</comment>
<gene>
    <name evidence="1" type="ORF">BN9_132410</name>
</gene>